<proteinExistence type="predicted"/>
<dbReference type="Ensembl" id="ENSACOT00000007724.1">
    <property type="protein sequence ID" value="ENSACOP00000007460.1"/>
    <property type="gene ID" value="ENSACOG00000005249.1"/>
</dbReference>
<sequence length="76" mass="8801">RLAHILLTLVPQGMLVYWLRSRHKIKTIEMSDGWWGSGERPVKGKEDESIRPFRIETSDKEIEVPVGCERGRKLQG</sequence>
<evidence type="ECO:0000313" key="1">
    <source>
        <dbReference type="Ensembl" id="ENSACOP00000007460.1"/>
    </source>
</evidence>
<reference evidence="1" key="2">
    <citation type="submission" date="2025-09" db="UniProtKB">
        <authorList>
            <consortium name="Ensembl"/>
        </authorList>
    </citation>
    <scope>IDENTIFICATION</scope>
</reference>
<organism evidence="1 2">
    <name type="scientific">Amazona collaria</name>
    <name type="common">yellow-billed parrot</name>
    <dbReference type="NCBI Taxonomy" id="241587"/>
    <lineage>
        <taxon>Eukaryota</taxon>
        <taxon>Metazoa</taxon>
        <taxon>Chordata</taxon>
        <taxon>Craniata</taxon>
        <taxon>Vertebrata</taxon>
        <taxon>Euteleostomi</taxon>
        <taxon>Archelosauria</taxon>
        <taxon>Archosauria</taxon>
        <taxon>Dinosauria</taxon>
        <taxon>Saurischia</taxon>
        <taxon>Theropoda</taxon>
        <taxon>Coelurosauria</taxon>
        <taxon>Aves</taxon>
        <taxon>Neognathae</taxon>
        <taxon>Neoaves</taxon>
        <taxon>Telluraves</taxon>
        <taxon>Australaves</taxon>
        <taxon>Psittaciformes</taxon>
        <taxon>Psittacidae</taxon>
        <taxon>Amazona</taxon>
    </lineage>
</organism>
<dbReference type="Proteomes" id="UP000694522">
    <property type="component" value="Unplaced"/>
</dbReference>
<reference evidence="1" key="1">
    <citation type="submission" date="2025-08" db="UniProtKB">
        <authorList>
            <consortium name="Ensembl"/>
        </authorList>
    </citation>
    <scope>IDENTIFICATION</scope>
</reference>
<protein>
    <submittedName>
        <fullName evidence="1">Uncharacterized protein</fullName>
    </submittedName>
</protein>
<keyword evidence="2" id="KW-1185">Reference proteome</keyword>
<dbReference type="AlphaFoldDB" id="A0A8B9IV01"/>
<evidence type="ECO:0000313" key="2">
    <source>
        <dbReference type="Proteomes" id="UP000694522"/>
    </source>
</evidence>
<name>A0A8B9IV01_9PSIT</name>
<accession>A0A8B9IV01</accession>